<dbReference type="SUPFAM" id="SSF56935">
    <property type="entry name" value="Porins"/>
    <property type="match status" value="1"/>
</dbReference>
<gene>
    <name evidence="9" type="primary">fadL_2</name>
    <name evidence="9" type="ORF">LAX5112_03309</name>
</gene>
<name>A0A0M7AGS3_9HYPH</name>
<dbReference type="OrthoDB" id="6679728at2"/>
<dbReference type="Proteomes" id="UP000053235">
    <property type="component" value="Unassembled WGS sequence"/>
</dbReference>
<keyword evidence="7" id="KW-0998">Cell outer membrane</keyword>
<organism evidence="9 10">
    <name type="scientific">Roseibium alexandrii</name>
    <dbReference type="NCBI Taxonomy" id="388408"/>
    <lineage>
        <taxon>Bacteria</taxon>
        <taxon>Pseudomonadati</taxon>
        <taxon>Pseudomonadota</taxon>
        <taxon>Alphaproteobacteria</taxon>
        <taxon>Hyphomicrobiales</taxon>
        <taxon>Stappiaceae</taxon>
        <taxon>Roseibium</taxon>
    </lineage>
</organism>
<accession>A0A0M7AGS3</accession>
<evidence type="ECO:0000256" key="8">
    <source>
        <dbReference type="SAM" id="SignalP"/>
    </source>
</evidence>
<evidence type="ECO:0000256" key="1">
    <source>
        <dbReference type="ARBA" id="ARBA00004571"/>
    </source>
</evidence>
<dbReference type="GO" id="GO:0009279">
    <property type="term" value="C:cell outer membrane"/>
    <property type="evidence" value="ECO:0007669"/>
    <property type="project" value="UniProtKB-SubCell"/>
</dbReference>
<keyword evidence="3" id="KW-1134">Transmembrane beta strand</keyword>
<keyword evidence="5 8" id="KW-0732">Signal</keyword>
<sequence>MGTLKVLAANLMIGGTVLCCLSPAYAGGWDTLGVGSNELLFDDSRFAFEATTKAVDRNVDYEVTNAEVAGRPVVGGPVKSRATPNIWNYQFAAKLRLTDQLDCMARTNDPYQIEEDLNQEWQGRFSLTRTSAAGRGFNGTCAYKFQVRDGHYVRAIAGANLLYLRYRTDNLSYGAFIPPSTYVDFPTRLDVSSDDPGFGWRVGASYEIPQYAIRASLIYDSAIDVDLAGGTEVTGVTSFDSFASVTMPQSLEFNLQTGIAPDWLATFGVKWVDWSKLQDLTVQNPAGSTVVNRFLGYDDGWTVRAGLAHKVNDWLKLGSTIQWDRGIGQSYSDTYSFGVGTAIQLDKHAELTIGTAATYKTSGTGDLTNLASTSGATTQYKYGDSWNYTLQTKLKFSF</sequence>
<evidence type="ECO:0000256" key="4">
    <source>
        <dbReference type="ARBA" id="ARBA00022692"/>
    </source>
</evidence>
<evidence type="ECO:0000256" key="5">
    <source>
        <dbReference type="ARBA" id="ARBA00022729"/>
    </source>
</evidence>
<feature type="signal peptide" evidence="8">
    <location>
        <begin position="1"/>
        <end position="26"/>
    </location>
</feature>
<dbReference type="GO" id="GO:0015483">
    <property type="term" value="F:long-chain fatty acid transporting porin activity"/>
    <property type="evidence" value="ECO:0007669"/>
    <property type="project" value="TreeGrafter"/>
</dbReference>
<dbReference type="PANTHER" id="PTHR35093">
    <property type="entry name" value="OUTER MEMBRANE PROTEIN NMB0088-RELATED"/>
    <property type="match status" value="1"/>
</dbReference>
<dbReference type="EMBL" id="CXWD01000013">
    <property type="protein sequence ID" value="CTQ72804.1"/>
    <property type="molecule type" value="Genomic_DNA"/>
</dbReference>
<dbReference type="InterPro" id="IPR005017">
    <property type="entry name" value="OMPP1/FadL/TodX"/>
</dbReference>
<feature type="chain" id="PRO_5005809334" evidence="8">
    <location>
        <begin position="27"/>
        <end position="398"/>
    </location>
</feature>
<evidence type="ECO:0000256" key="6">
    <source>
        <dbReference type="ARBA" id="ARBA00023136"/>
    </source>
</evidence>
<evidence type="ECO:0000256" key="2">
    <source>
        <dbReference type="ARBA" id="ARBA00008163"/>
    </source>
</evidence>
<dbReference type="Pfam" id="PF03349">
    <property type="entry name" value="Toluene_X"/>
    <property type="match status" value="1"/>
</dbReference>
<dbReference type="AlphaFoldDB" id="A0A0M7AGS3"/>
<dbReference type="STRING" id="388408.LAX5112_03309"/>
<keyword evidence="10" id="KW-1185">Reference proteome</keyword>
<dbReference type="RefSeq" id="WP_055672731.1">
    <property type="nucleotide sequence ID" value="NZ_CXWD01000013.1"/>
</dbReference>
<proteinExistence type="inferred from homology"/>
<evidence type="ECO:0000313" key="9">
    <source>
        <dbReference type="EMBL" id="CTQ72804.1"/>
    </source>
</evidence>
<comment type="subcellular location">
    <subcellularLocation>
        <location evidence="1">Cell outer membrane</location>
        <topology evidence="1">Multi-pass membrane protein</topology>
    </subcellularLocation>
</comment>
<comment type="similarity">
    <text evidence="2">Belongs to the OmpP1/FadL family.</text>
</comment>
<evidence type="ECO:0000313" key="10">
    <source>
        <dbReference type="Proteomes" id="UP000053235"/>
    </source>
</evidence>
<evidence type="ECO:0000256" key="3">
    <source>
        <dbReference type="ARBA" id="ARBA00022452"/>
    </source>
</evidence>
<evidence type="ECO:0000256" key="7">
    <source>
        <dbReference type="ARBA" id="ARBA00023237"/>
    </source>
</evidence>
<dbReference type="Gene3D" id="2.40.160.60">
    <property type="entry name" value="Outer membrane protein transport protein (OMPP1/FadL/TodX)"/>
    <property type="match status" value="1"/>
</dbReference>
<dbReference type="PANTHER" id="PTHR35093:SF8">
    <property type="entry name" value="OUTER MEMBRANE PROTEIN NMB0088-RELATED"/>
    <property type="match status" value="1"/>
</dbReference>
<keyword evidence="6" id="KW-0472">Membrane</keyword>
<reference evidence="10" key="1">
    <citation type="submission" date="2015-07" db="EMBL/GenBank/DDBJ databases">
        <authorList>
            <person name="Rodrigo-Torres Lidia"/>
            <person name="Arahal R.David."/>
        </authorList>
    </citation>
    <scope>NUCLEOTIDE SEQUENCE [LARGE SCALE GENOMIC DNA]</scope>
    <source>
        <strain evidence="10">CECT 5112</strain>
    </source>
</reference>
<protein>
    <submittedName>
        <fullName evidence="9">Outer membrane flp protein</fullName>
    </submittedName>
</protein>
<keyword evidence="4" id="KW-0812">Transmembrane</keyword>